<sequence>MSSLLNGMAAGLLLSATVVSGHGNSRLGASPSYQGFNNMCPERCIITGAKPSNWSTYQDLNQLANCHQSMFYSFNLYDDVDDTDSHHRIFACTTYGNDWNDDSLANLRLSQPVTEQKVNYEIGWSSYSEGTESEYRSLIKQMRDYIARGHVSLSNTGMVYAQLGGSSAGIYIGNSLQSKDISDMALESLIEDSHDFDGHRESLAIQLCGPHFDSQHIFGFMALSNGSFRNIQSAFESWSNAECLEFEHSTNFTASTHFTSPMLSSIKLENATTSSIQASRASLPTESSAPRMGNSLSSRGECRTQTAQSGDSCATMATKCGIHSADILRYNPTQGFCSKLTPGQQVCCSSRTHQHKRNRLSHKDECKTEKVRKDDSCAALATRCKISGADFTKYNSAKGFCSNLKAGQHVCCSSGKLPDFSPKPNKDGSCATTTVGDGESCSTIAAANGLTEKDIDGFNKKTWGWTGCKNIFKDSVICISKGSPPMPAEVSDAKCGPQVPGTKPPKDMDKLADLNPCPLNACCNTFGHCGTTAQFCTDTNTGAPGTAKAGTNGCISHCGSKIVKGNPPSEFRSIGYFEGYQFKRNCLYQDASQIDHSKYTHLHFGFADISDDYEISIDDKSTYYQFYNFQEISGPKKIVGFGGWDFSTQESTYQIFRKGTNAANRKTLATNIAKFVNKHGLDGVDIDWEYPSAPDIPGVPSGDKSEGSNYLAFLVVLKDLLGDKSLSIAAPASYWYLKGFPIAKISKVVDYIVFMTYDLHGQWDAGNPNAQPGCDDGSCLRSHVNLTETRESLSLITKAGVDSGKVVVGVTSYGRSFRMADADCDGPLCKFTGTRLSSNADKADCTDTAGYISNAEINQILKHNSSRVNKHYIDAKSNSNIMVYDDTNWVAYMSPEVRAQRSKMYESFGMGGTVNWATDLEQFNDPPDGFDDWNGMILEAKSGVITPKGAGTRTGNWTKIGCDSEYITQDAFWSTSTRWKRLDAAHAWSDVIADWKAYRPKDHADKRNSFSEYVTHHLLGGPEGVECGSIGASSNCRQSTSCSKLTATAKWGAAAELIFNSLVNINTMYVEFREALIADAALVIDNTLPDLENTFAPVPPKQDDSWLNTLLGLLALGVPMVGGKFFDDGNPPNLLFLSSFLACSHIIIVLAHIPAMTAKSATSKDHYKGVFNAILTGPVTIGTNMKPSNVPEDWDIKKQAKFSKYMGQSMDGWKVVFTEDLENLFDGSDKSIERLTTMISDAGMLHGIPEDIPYPDKIKRKEPDDKKEIIATKSQIDAVETGFLTTFWAYAIPAVWQASGHHPFIIDTGRSCDDKHSDKYTKDLKSACFEKRLYQLADPVGKSHPCSKNCGFPGGCTCPDTDFSSPKGVGELDGKTWNGLKVDDIIIGSVKTYKQNGNENGGGKADATNSGTFDALKKLDVTTPGFMRLPVCSETLARKSWENSDKTDATRDREGFPCNIDNGKAYCATSKSTYIKETSGGSPLIDDCLALVNKIQGTSKYWDKPIERQFGIVSSGTCTFGIEGKGRKGNANEQVGAQDVVDIIRYAVKHWGKGNTRMGGRGSMQCEGNIKKQKVNWAIYKK</sequence>
<dbReference type="SUPFAM" id="SSF54556">
    <property type="entry name" value="Chitinase insertion domain"/>
    <property type="match status" value="1"/>
</dbReference>
<evidence type="ECO:0000256" key="7">
    <source>
        <dbReference type="ARBA" id="ARBA00023026"/>
    </source>
</evidence>
<accession>A0A9W4IX81</accession>
<dbReference type="EMBL" id="CAJVPA010000166">
    <property type="protein sequence ID" value="CAG8366016.1"/>
    <property type="molecule type" value="Genomic_DNA"/>
</dbReference>
<comment type="caution">
    <text evidence="11">Lacks conserved residue(s) required for the propagation of feature annotation.</text>
</comment>
<evidence type="ECO:0000256" key="2">
    <source>
        <dbReference type="ARBA" id="ARBA00008682"/>
    </source>
</evidence>
<evidence type="ECO:0000256" key="4">
    <source>
        <dbReference type="ARBA" id="ARBA00022669"/>
    </source>
</evidence>
<keyword evidence="14" id="KW-0732">Signal</keyword>
<evidence type="ECO:0000256" key="11">
    <source>
        <dbReference type="PROSITE-ProRule" id="PRU00261"/>
    </source>
</evidence>
<evidence type="ECO:0000313" key="18">
    <source>
        <dbReference type="EMBL" id="CAG8366016.1"/>
    </source>
</evidence>
<dbReference type="InterPro" id="IPR036861">
    <property type="entry name" value="Endochitinase-like_sf"/>
</dbReference>
<dbReference type="Pfam" id="PF14856">
    <property type="entry name" value="Hce2"/>
    <property type="match status" value="1"/>
</dbReference>
<feature type="disulfide bond" evidence="11">
    <location>
        <begin position="522"/>
        <end position="536"/>
    </location>
</feature>
<evidence type="ECO:0000256" key="13">
    <source>
        <dbReference type="SAM" id="MobiDB-lite"/>
    </source>
</evidence>
<keyword evidence="10" id="KW-0624">Polysaccharide degradation</keyword>
<dbReference type="Gene3D" id="3.30.60.10">
    <property type="entry name" value="Endochitinase-like"/>
    <property type="match status" value="1"/>
</dbReference>
<dbReference type="InterPro" id="IPR029226">
    <property type="entry name" value="Ecp2-like"/>
</dbReference>
<feature type="signal peptide" evidence="14">
    <location>
        <begin position="1"/>
        <end position="23"/>
    </location>
</feature>
<dbReference type="Pfam" id="PF00704">
    <property type="entry name" value="Glyco_hydro_18"/>
    <property type="match status" value="1"/>
</dbReference>
<dbReference type="GO" id="GO:0008843">
    <property type="term" value="F:endochitinase activity"/>
    <property type="evidence" value="ECO:0007669"/>
    <property type="project" value="UniProtKB-EC"/>
</dbReference>
<dbReference type="Gene3D" id="3.20.20.80">
    <property type="entry name" value="Glycosidases"/>
    <property type="match status" value="1"/>
</dbReference>
<dbReference type="InterPro" id="IPR029070">
    <property type="entry name" value="Chitinase_insertion_sf"/>
</dbReference>
<feature type="region of interest" description="Disordered" evidence="13">
    <location>
        <begin position="277"/>
        <end position="301"/>
    </location>
</feature>
<dbReference type="OrthoDB" id="73875at2759"/>
<feature type="domain" description="LysM" evidence="16">
    <location>
        <begin position="367"/>
        <end position="412"/>
    </location>
</feature>
<evidence type="ECO:0000256" key="6">
    <source>
        <dbReference type="ARBA" id="ARBA00023024"/>
    </source>
</evidence>
<dbReference type="PROSITE" id="PS50941">
    <property type="entry name" value="CHIT_BIND_I_2"/>
    <property type="match status" value="1"/>
</dbReference>
<evidence type="ECO:0000259" key="16">
    <source>
        <dbReference type="PROSITE" id="PS51782"/>
    </source>
</evidence>
<dbReference type="GO" id="GO:0008061">
    <property type="term" value="F:chitin binding"/>
    <property type="evidence" value="ECO:0007669"/>
    <property type="project" value="UniProtKB-UniRule"/>
</dbReference>
<dbReference type="PROSITE" id="PS51782">
    <property type="entry name" value="LYSM"/>
    <property type="match status" value="3"/>
</dbReference>
<dbReference type="PROSITE" id="PS01095">
    <property type="entry name" value="GH18_1"/>
    <property type="match status" value="1"/>
</dbReference>
<evidence type="ECO:0000256" key="12">
    <source>
        <dbReference type="RuleBase" id="RU000489"/>
    </source>
</evidence>
<feature type="chain" id="PRO_5040951071" description="chitinase" evidence="14">
    <location>
        <begin position="24"/>
        <end position="1582"/>
    </location>
</feature>
<evidence type="ECO:0000256" key="3">
    <source>
        <dbReference type="ARBA" id="ARBA00012729"/>
    </source>
</evidence>
<comment type="caution">
    <text evidence="18">The sequence shown here is derived from an EMBL/GenBank/DDBJ whole genome shotgun (WGS) entry which is preliminary data.</text>
</comment>
<dbReference type="GO" id="GO:0006032">
    <property type="term" value="P:chitin catabolic process"/>
    <property type="evidence" value="ECO:0007669"/>
    <property type="project" value="UniProtKB-KW"/>
</dbReference>
<dbReference type="InterPro" id="IPR017853">
    <property type="entry name" value="GH"/>
</dbReference>
<dbReference type="PROSITE" id="PS51910">
    <property type="entry name" value="GH18_2"/>
    <property type="match status" value="1"/>
</dbReference>
<dbReference type="InterPro" id="IPR001579">
    <property type="entry name" value="Glyco_hydro_18_chit_AS"/>
</dbReference>
<dbReference type="InterPro" id="IPR001223">
    <property type="entry name" value="Glyco_hydro18_cat"/>
</dbReference>
<evidence type="ECO:0000256" key="1">
    <source>
        <dbReference type="ARBA" id="ARBA00000822"/>
    </source>
</evidence>
<feature type="domain" description="Chitin-binding type-1" evidence="15">
    <location>
        <begin position="492"/>
        <end position="560"/>
    </location>
</feature>
<keyword evidence="6" id="KW-0146">Chitin degradation</keyword>
<dbReference type="PANTHER" id="PTHR47700">
    <property type="entry name" value="V CHITINASE, PUTATIVE (AFU_ORTHOLOGUE AFUA_6G13720)-RELATED"/>
    <property type="match status" value="1"/>
</dbReference>
<evidence type="ECO:0000256" key="10">
    <source>
        <dbReference type="ARBA" id="ARBA00023326"/>
    </source>
</evidence>
<name>A0A9W4IX81_9EURO</name>
<dbReference type="SMART" id="SM00257">
    <property type="entry name" value="LysM"/>
    <property type="match status" value="3"/>
</dbReference>
<feature type="disulfide bond" evidence="11">
    <location>
        <begin position="517"/>
        <end position="529"/>
    </location>
</feature>
<evidence type="ECO:0000256" key="8">
    <source>
        <dbReference type="ARBA" id="ARBA00023277"/>
    </source>
</evidence>
<dbReference type="EC" id="3.2.1.14" evidence="3"/>
<dbReference type="CDD" id="cd00118">
    <property type="entry name" value="LysM"/>
    <property type="match status" value="1"/>
</dbReference>
<dbReference type="SUPFAM" id="SSF54106">
    <property type="entry name" value="LysM domain"/>
    <property type="match status" value="1"/>
</dbReference>
<dbReference type="PANTHER" id="PTHR47700:SF1">
    <property type="entry name" value="CHITINASE"/>
    <property type="match status" value="1"/>
</dbReference>
<proteinExistence type="inferred from homology"/>
<keyword evidence="11" id="KW-1015">Disulfide bond</keyword>
<evidence type="ECO:0000256" key="5">
    <source>
        <dbReference type="ARBA" id="ARBA00022801"/>
    </source>
</evidence>
<keyword evidence="4 11" id="KW-0147">Chitin-binding</keyword>
<keyword evidence="5 12" id="KW-0378">Hydrolase</keyword>
<dbReference type="SMART" id="SM00270">
    <property type="entry name" value="ChtBD1"/>
    <property type="match status" value="1"/>
</dbReference>
<gene>
    <name evidence="18" type="ORF">PSALAMII_LOCUS4399</name>
</gene>
<comment type="catalytic activity">
    <reaction evidence="1">
        <text>Random endo-hydrolysis of N-acetyl-beta-D-glucosaminide (1-&gt;4)-beta-linkages in chitin and chitodextrins.</text>
        <dbReference type="EC" id="3.2.1.14"/>
    </reaction>
</comment>
<protein>
    <recommendedName>
        <fullName evidence="3">chitinase</fullName>
        <ecNumber evidence="3">3.2.1.14</ecNumber>
    </recommendedName>
</protein>
<evidence type="ECO:0000313" key="19">
    <source>
        <dbReference type="Proteomes" id="UP001152646"/>
    </source>
</evidence>
<dbReference type="InterPro" id="IPR036779">
    <property type="entry name" value="LysM_dom_sf"/>
</dbReference>
<dbReference type="InterPro" id="IPR053214">
    <property type="entry name" value="LysM12-like"/>
</dbReference>
<dbReference type="Pfam" id="PF01476">
    <property type="entry name" value="LysM"/>
    <property type="match status" value="2"/>
</dbReference>
<keyword evidence="9 12" id="KW-0326">Glycosidase</keyword>
<evidence type="ECO:0000256" key="14">
    <source>
        <dbReference type="SAM" id="SignalP"/>
    </source>
</evidence>
<keyword evidence="7" id="KW-0843">Virulence</keyword>
<reference evidence="18" key="1">
    <citation type="submission" date="2021-07" db="EMBL/GenBank/DDBJ databases">
        <authorList>
            <person name="Branca A.L. A."/>
        </authorList>
    </citation>
    <scope>NUCLEOTIDE SEQUENCE</scope>
</reference>
<organism evidence="18 19">
    <name type="scientific">Penicillium salamii</name>
    <dbReference type="NCBI Taxonomy" id="1612424"/>
    <lineage>
        <taxon>Eukaryota</taxon>
        <taxon>Fungi</taxon>
        <taxon>Dikarya</taxon>
        <taxon>Ascomycota</taxon>
        <taxon>Pezizomycotina</taxon>
        <taxon>Eurotiomycetes</taxon>
        <taxon>Eurotiomycetidae</taxon>
        <taxon>Eurotiales</taxon>
        <taxon>Aspergillaceae</taxon>
        <taxon>Penicillium</taxon>
    </lineage>
</organism>
<dbReference type="SMART" id="SM00636">
    <property type="entry name" value="Glyco_18"/>
    <property type="match status" value="1"/>
</dbReference>
<dbReference type="CDD" id="cd02878">
    <property type="entry name" value="GH18_zymocin_alpha"/>
    <property type="match status" value="1"/>
</dbReference>
<dbReference type="CDD" id="cd00035">
    <property type="entry name" value="ChtBD1"/>
    <property type="match status" value="1"/>
</dbReference>
<feature type="domain" description="GH18" evidence="17">
    <location>
        <begin position="571"/>
        <end position="943"/>
    </location>
</feature>
<evidence type="ECO:0000259" key="15">
    <source>
        <dbReference type="PROSITE" id="PS50941"/>
    </source>
</evidence>
<dbReference type="GO" id="GO:0000272">
    <property type="term" value="P:polysaccharide catabolic process"/>
    <property type="evidence" value="ECO:0007669"/>
    <property type="project" value="UniProtKB-KW"/>
</dbReference>
<dbReference type="Gene3D" id="3.10.350.10">
    <property type="entry name" value="LysM domain"/>
    <property type="match status" value="3"/>
</dbReference>
<keyword evidence="8" id="KW-0119">Carbohydrate metabolism</keyword>
<dbReference type="Proteomes" id="UP001152646">
    <property type="component" value="Unassembled WGS sequence"/>
</dbReference>
<evidence type="ECO:0000259" key="17">
    <source>
        <dbReference type="PROSITE" id="PS51910"/>
    </source>
</evidence>
<dbReference type="InterPro" id="IPR001002">
    <property type="entry name" value="Chitin-bd_1"/>
</dbReference>
<feature type="domain" description="LysM" evidence="16">
    <location>
        <begin position="431"/>
        <end position="479"/>
    </location>
</feature>
<dbReference type="SUPFAM" id="SSF57016">
    <property type="entry name" value="Plant lectins/antimicrobial peptides"/>
    <property type="match status" value="1"/>
</dbReference>
<feature type="domain" description="LysM" evidence="16">
    <location>
        <begin position="303"/>
        <end position="348"/>
    </location>
</feature>
<comment type="similarity">
    <text evidence="2">Belongs to the glycosyl hydrolase 18 family. Chitinase class V subfamily.</text>
</comment>
<feature type="disulfide bond" evidence="11">
    <location>
        <begin position="554"/>
        <end position="558"/>
    </location>
</feature>
<dbReference type="InterPro" id="IPR011583">
    <property type="entry name" value="Chitinase_II/V-like_cat"/>
</dbReference>
<dbReference type="SUPFAM" id="SSF51445">
    <property type="entry name" value="(Trans)glycosidases"/>
    <property type="match status" value="1"/>
</dbReference>
<evidence type="ECO:0000256" key="9">
    <source>
        <dbReference type="ARBA" id="ARBA00023295"/>
    </source>
</evidence>
<dbReference type="InterPro" id="IPR018392">
    <property type="entry name" value="LysM"/>
</dbReference>
<dbReference type="Gene3D" id="3.10.50.10">
    <property type="match status" value="1"/>
</dbReference>